<evidence type="ECO:0000313" key="5">
    <source>
        <dbReference type="Proteomes" id="UP000324575"/>
    </source>
</evidence>
<feature type="domain" description="Glycosyl hydrolase family 95 catalytic" evidence="3">
    <location>
        <begin position="477"/>
        <end position="884"/>
    </location>
</feature>
<comment type="caution">
    <text evidence="4">The sequence shown here is derived from an EMBL/GenBank/DDBJ whole genome shotgun (WGS) entry which is preliminary data.</text>
</comment>
<dbReference type="InterPro" id="IPR027414">
    <property type="entry name" value="GH95_N_dom"/>
</dbReference>
<accession>A0A5M8P416</accession>
<dbReference type="GO" id="GO:0005975">
    <property type="term" value="P:carbohydrate metabolic process"/>
    <property type="evidence" value="ECO:0007669"/>
    <property type="project" value="InterPro"/>
</dbReference>
<dbReference type="InterPro" id="IPR008979">
    <property type="entry name" value="Galactose-bd-like_sf"/>
</dbReference>
<dbReference type="PANTHER" id="PTHR31084">
    <property type="entry name" value="ALPHA-L-FUCOSIDASE 2"/>
    <property type="match status" value="1"/>
</dbReference>
<feature type="domain" description="Glycosyl hydrolase family 95 N-terminal" evidence="1">
    <location>
        <begin position="313"/>
        <end position="447"/>
    </location>
</feature>
<dbReference type="Proteomes" id="UP000324575">
    <property type="component" value="Unassembled WGS sequence"/>
</dbReference>
<evidence type="ECO:0000259" key="2">
    <source>
        <dbReference type="Pfam" id="PF21307"/>
    </source>
</evidence>
<evidence type="ECO:0000259" key="1">
    <source>
        <dbReference type="Pfam" id="PF14498"/>
    </source>
</evidence>
<evidence type="ECO:0000313" key="4">
    <source>
        <dbReference type="EMBL" id="KAA6303066.1"/>
    </source>
</evidence>
<gene>
    <name evidence="4" type="ORF">EZS26_000669</name>
</gene>
<reference evidence="4 5" key="1">
    <citation type="submission" date="2019-03" db="EMBL/GenBank/DDBJ databases">
        <title>Single cell metagenomics reveals metabolic interactions within the superorganism composed of flagellate Streblomastix strix and complex community of Bacteroidetes bacteria on its surface.</title>
        <authorList>
            <person name="Treitli S.C."/>
            <person name="Kolisko M."/>
            <person name="Husnik F."/>
            <person name="Keeling P."/>
            <person name="Hampl V."/>
        </authorList>
    </citation>
    <scope>NUCLEOTIDE SEQUENCE [LARGE SCALE GENOMIC DNA]</scope>
    <source>
        <strain evidence="4">St1</strain>
    </source>
</reference>
<dbReference type="GO" id="GO:0004560">
    <property type="term" value="F:alpha-L-fucosidase activity"/>
    <property type="evidence" value="ECO:0007669"/>
    <property type="project" value="TreeGrafter"/>
</dbReference>
<dbReference type="InterPro" id="IPR008928">
    <property type="entry name" value="6-hairpin_glycosidase_sf"/>
</dbReference>
<dbReference type="Gene3D" id="2.70.98.50">
    <property type="entry name" value="putative glycoside hydrolase family protein from bacillus halodurans"/>
    <property type="match status" value="1"/>
</dbReference>
<evidence type="ECO:0000259" key="3">
    <source>
        <dbReference type="Pfam" id="PF22124"/>
    </source>
</evidence>
<feature type="domain" description="Glycosyl hydrolase family 95 N-terminal" evidence="1">
    <location>
        <begin position="31"/>
        <end position="125"/>
    </location>
</feature>
<proteinExistence type="predicted"/>
<protein>
    <recommendedName>
        <fullName evidence="6">Glycoside hydrolase family 95 protein</fullName>
    </recommendedName>
</protein>
<sequence>MEKHIQSFVILSGFIFCGLTMTGQEAPALKLQYDFPASAWETEALPIGNGFLGAMVFGDVPTDVIQVNEHSLWSGGPGKNPNYNGGHQRTASQVHQSLQNIRNALQEKMSDFTANNAAYVDGTGKVVAKNYAAENTTEKGSINNLMGDKTDFGSYQSLSNLNIAYTSVSLPEIINISGDCNNPNNSGQQFPALFDNSINTKWYADTGLKAYPCYIEWEYKNAFPVSAYTLTSGDDMPARDPKAWKLYGKNNAADDYTLIDTRTNVTFSERKQSLRFALTSTVTYKYFKWEITESFTANTPPQLSEIALENANVTNFPAYTQYSRELDIDRSVMTVSYTLASVHYTREYFINHPDNVMVVRLTADQPGMLSRNIWLTTPQTSVSMSTENGTITMEGKPADHSANGLKFAQQVKVIPNGGTISVLGNKITVENANEILIISSAATNYQQCMDNSFNYFSEVNPLSKVQETIHAAAQKTYTQLLDNHINDYQSLYGRMQLALTNAENTGNKTTKQLLEGYKANTNTAAENLYLEELYYQFGRYLLISSSRENSLPANLQGIWAEGLAPPWSADYHTNINLQMNYWLAEQTNLADCHLPVVEYVKSLVPRGKITANHYYCQANGDPVRGWVIHHENNVWGNTAPGVWYEGFYFPAGAAWMCQDIWEYYQFNQDEAFLNEHYPILLDAALFWVDNLWRDTRDGTLVANPSYSPEHGPYSLGASCDQAIITELFDMVIKASTILNKNTPEINEIIVAKSRLAGPQIGLAGQFMEWKDELQIDITGDGGHRHANHLFWLHPGSQIIPGRSVQEDLYAEAMKKTLTTRGDAATGWSKAWKLNFWARLRDGNHSHKLLQELLKESTLTNLFDTHPPFQIDGNFGASAGMTEMLLQSQGEYIELLPSLPDNWASGNFKGIKARGNFEVTAQWENKQLKRLEIRSVSGKTCRLRYTGIKNFSSTGVMPTVIDDNTIVFETTPGIVYTLTN</sequence>
<feature type="domain" description="Alpha fucosidase A-like C-terminal" evidence="2">
    <location>
        <begin position="886"/>
        <end position="977"/>
    </location>
</feature>
<organism evidence="4 5">
    <name type="scientific">Candidatus Ordinivivax streblomastigis</name>
    <dbReference type="NCBI Taxonomy" id="2540710"/>
    <lineage>
        <taxon>Bacteria</taxon>
        <taxon>Pseudomonadati</taxon>
        <taxon>Bacteroidota</taxon>
        <taxon>Bacteroidia</taxon>
        <taxon>Bacteroidales</taxon>
        <taxon>Candidatus Ordinivivax</taxon>
    </lineage>
</organism>
<dbReference type="SUPFAM" id="SSF48208">
    <property type="entry name" value="Six-hairpin glycosidases"/>
    <property type="match status" value="1"/>
</dbReference>
<dbReference type="InterPro" id="IPR049053">
    <property type="entry name" value="AFCA-like_C"/>
</dbReference>
<dbReference type="PANTHER" id="PTHR31084:SF19">
    <property type="entry name" value="GLYCOSYL HYDROLASE FAMILY 95 N-TERMINAL DOMAIN-CONTAINING PROTEIN"/>
    <property type="match status" value="1"/>
</dbReference>
<evidence type="ECO:0008006" key="6">
    <source>
        <dbReference type="Google" id="ProtNLM"/>
    </source>
</evidence>
<dbReference type="SUPFAM" id="SSF49785">
    <property type="entry name" value="Galactose-binding domain-like"/>
    <property type="match status" value="1"/>
</dbReference>
<dbReference type="InterPro" id="IPR054363">
    <property type="entry name" value="GH95_cat"/>
</dbReference>
<dbReference type="Pfam" id="PF22124">
    <property type="entry name" value="Glyco_hydro_95_cat"/>
    <property type="match status" value="1"/>
</dbReference>
<dbReference type="InterPro" id="IPR012341">
    <property type="entry name" value="6hp_glycosidase-like_sf"/>
</dbReference>
<name>A0A5M8P416_9BACT</name>
<dbReference type="Gene3D" id="2.60.120.260">
    <property type="entry name" value="Galactose-binding domain-like"/>
    <property type="match status" value="1"/>
</dbReference>
<dbReference type="Pfam" id="PF21307">
    <property type="entry name" value="Glyco_hydro_95_C"/>
    <property type="match status" value="1"/>
</dbReference>
<dbReference type="Gene3D" id="1.50.10.10">
    <property type="match status" value="1"/>
</dbReference>
<dbReference type="AlphaFoldDB" id="A0A5M8P416"/>
<dbReference type="EMBL" id="SNRX01000003">
    <property type="protein sequence ID" value="KAA6303066.1"/>
    <property type="molecule type" value="Genomic_DNA"/>
</dbReference>
<dbReference type="Pfam" id="PF14498">
    <property type="entry name" value="Glyco_hyd_65N_2"/>
    <property type="match status" value="2"/>
</dbReference>